<dbReference type="FunFam" id="3.40.50.300:FF:000016">
    <property type="entry name" value="Oligopeptide ABC transporter ATP-binding component"/>
    <property type="match status" value="1"/>
</dbReference>
<keyword evidence="5" id="KW-0997">Cell inner membrane</keyword>
<feature type="region of interest" description="Disordered" evidence="10">
    <location>
        <begin position="519"/>
        <end position="561"/>
    </location>
</feature>
<dbReference type="EMBL" id="PYLO01000001">
    <property type="protein sequence ID" value="PST39019.1"/>
    <property type="molecule type" value="Genomic_DNA"/>
</dbReference>
<comment type="caution">
    <text evidence="12">The sequence shown here is derived from an EMBL/GenBank/DDBJ whole genome shotgun (WGS) entry which is preliminary data.</text>
</comment>
<gene>
    <name evidence="12" type="ORF">C7U56_03625</name>
</gene>
<evidence type="ECO:0000259" key="11">
    <source>
        <dbReference type="PROSITE" id="PS50893"/>
    </source>
</evidence>
<dbReference type="CDD" id="cd03257">
    <property type="entry name" value="ABC_NikE_OppD_transporters"/>
    <property type="match status" value="2"/>
</dbReference>
<dbReference type="PANTHER" id="PTHR43297">
    <property type="entry name" value="OLIGOPEPTIDE TRANSPORT ATP-BINDING PROTEIN APPD"/>
    <property type="match status" value="1"/>
</dbReference>
<organism evidence="12 13">
    <name type="scientific">Clostridium fessum</name>
    <dbReference type="NCBI Taxonomy" id="2126740"/>
    <lineage>
        <taxon>Bacteria</taxon>
        <taxon>Bacillati</taxon>
        <taxon>Bacillota</taxon>
        <taxon>Clostridia</taxon>
        <taxon>Eubacteriales</taxon>
        <taxon>Clostridiaceae</taxon>
        <taxon>Clostridium</taxon>
    </lineage>
</organism>
<feature type="compositionally biased region" description="Basic and acidic residues" evidence="10">
    <location>
        <begin position="527"/>
        <end position="556"/>
    </location>
</feature>
<keyword evidence="6" id="KW-0547">Nucleotide-binding</keyword>
<dbReference type="GO" id="GO:0015833">
    <property type="term" value="P:peptide transport"/>
    <property type="evidence" value="ECO:0007669"/>
    <property type="project" value="InterPro"/>
</dbReference>
<evidence type="ECO:0000313" key="13">
    <source>
        <dbReference type="Proteomes" id="UP000241048"/>
    </source>
</evidence>
<dbReference type="AlphaFoldDB" id="A0A2T3FUT6"/>
<dbReference type="Gene3D" id="3.40.50.300">
    <property type="entry name" value="P-loop containing nucleotide triphosphate hydrolases"/>
    <property type="match status" value="2"/>
</dbReference>
<dbReference type="GO" id="GO:0005524">
    <property type="term" value="F:ATP binding"/>
    <property type="evidence" value="ECO:0007669"/>
    <property type="project" value="UniProtKB-KW"/>
</dbReference>
<evidence type="ECO:0000256" key="2">
    <source>
        <dbReference type="ARBA" id="ARBA00005417"/>
    </source>
</evidence>
<keyword evidence="13" id="KW-1185">Reference proteome</keyword>
<proteinExistence type="inferred from homology"/>
<feature type="domain" description="ABC transporter" evidence="11">
    <location>
        <begin position="272"/>
        <end position="507"/>
    </location>
</feature>
<dbReference type="Proteomes" id="UP000241048">
    <property type="component" value="Unassembled WGS sequence"/>
</dbReference>
<dbReference type="InterPro" id="IPR003593">
    <property type="entry name" value="AAA+_ATPase"/>
</dbReference>
<evidence type="ECO:0000256" key="1">
    <source>
        <dbReference type="ARBA" id="ARBA00004202"/>
    </source>
</evidence>
<dbReference type="InterPro" id="IPR017871">
    <property type="entry name" value="ABC_transporter-like_CS"/>
</dbReference>
<sequence length="609" mass="67275">MEPLVEIKNLSIRFPEGNSTFEAVKDISFSIGKGEIVGVVGESGSGKSMSALALMGLLPKDAEIASGSLCFQGEDLVTMKPEKRRQLCGSKMAMVFQEPMTSLNPVLKIERQVGESLRIHTKLGNAEIHERVVQALSEVGLPDPEGLCGKYPHELSGGMRQRVMIAQAMINSPSLLIADEPTTALDCVVQAQILELLRNIHRTKGTSILFISHDLNVVRALCSRVIVVYKGEIVEEGQTEDVLLHPKHEYTRHLVASIPEGEKGESSGGEILRLTDLNVFYDVRGGLFRKKGKKHVIHDLNLSAREGEIVGIVGESGCGKSTLSKTILGLHDNYTGEVKVRDGVRPQMVFQDPAGSLNPARTIGWILEEPLRLRGIRDRAERRQLVKEMLENVGLDESFAARHPRELSGGQKQRISIGVALLMDPRLVIADEPVSALDVTVQSQILNLLLKLHAEKQMTILFISHDLNVVRGLCSRVMVIYKGVIVEEGLAEEIYEHPAHPYTKLLLEAAIGGDTMELDAEAGKQSAEPERDSRMEKPERGQTKENLLENQEKERSVQNAPKKIAGSGEKCIFYERCPKRREACAHVPLSPEAVQLSRTHWARCIQIEA</sequence>
<comment type="subcellular location">
    <subcellularLocation>
        <location evidence="1">Cell membrane</location>
        <topology evidence="1">Peripheral membrane protein</topology>
    </subcellularLocation>
</comment>
<dbReference type="NCBIfam" id="NF007739">
    <property type="entry name" value="PRK10419.1"/>
    <property type="match status" value="2"/>
</dbReference>
<dbReference type="GO" id="GO:0016887">
    <property type="term" value="F:ATP hydrolysis activity"/>
    <property type="evidence" value="ECO:0007669"/>
    <property type="project" value="InterPro"/>
</dbReference>
<dbReference type="InterPro" id="IPR027417">
    <property type="entry name" value="P-loop_NTPase"/>
</dbReference>
<evidence type="ECO:0000256" key="10">
    <source>
        <dbReference type="SAM" id="MobiDB-lite"/>
    </source>
</evidence>
<dbReference type="SMART" id="SM00382">
    <property type="entry name" value="AAA"/>
    <property type="match status" value="2"/>
</dbReference>
<dbReference type="InterPro" id="IPR003439">
    <property type="entry name" value="ABC_transporter-like_ATP-bd"/>
</dbReference>
<dbReference type="PANTHER" id="PTHR43297:SF14">
    <property type="entry name" value="ATPASE AAA-TYPE CORE DOMAIN-CONTAINING PROTEIN"/>
    <property type="match status" value="1"/>
</dbReference>
<evidence type="ECO:0000256" key="5">
    <source>
        <dbReference type="ARBA" id="ARBA00022519"/>
    </source>
</evidence>
<dbReference type="RefSeq" id="WP_107000169.1">
    <property type="nucleotide sequence ID" value="NZ_PYLO01000001.1"/>
</dbReference>
<evidence type="ECO:0000313" key="12">
    <source>
        <dbReference type="EMBL" id="PST39019.1"/>
    </source>
</evidence>
<keyword evidence="7 12" id="KW-0067">ATP-binding</keyword>
<dbReference type="GO" id="GO:0005886">
    <property type="term" value="C:plasma membrane"/>
    <property type="evidence" value="ECO:0007669"/>
    <property type="project" value="UniProtKB-SubCell"/>
</dbReference>
<evidence type="ECO:0000256" key="8">
    <source>
        <dbReference type="ARBA" id="ARBA00022967"/>
    </source>
</evidence>
<dbReference type="Pfam" id="PF00005">
    <property type="entry name" value="ABC_tran"/>
    <property type="match status" value="2"/>
</dbReference>
<dbReference type="InterPro" id="IPR013563">
    <property type="entry name" value="Oligopep_ABC_C"/>
</dbReference>
<evidence type="ECO:0000256" key="9">
    <source>
        <dbReference type="ARBA" id="ARBA00023136"/>
    </source>
</evidence>
<dbReference type="PROSITE" id="PS50893">
    <property type="entry name" value="ABC_TRANSPORTER_2"/>
    <property type="match status" value="2"/>
</dbReference>
<keyword evidence="9" id="KW-0472">Membrane</keyword>
<dbReference type="PROSITE" id="PS00211">
    <property type="entry name" value="ABC_TRANSPORTER_1"/>
    <property type="match status" value="2"/>
</dbReference>
<feature type="domain" description="ABC transporter" evidence="11">
    <location>
        <begin position="5"/>
        <end position="255"/>
    </location>
</feature>
<accession>A0A2T3FUT6</accession>
<evidence type="ECO:0000256" key="7">
    <source>
        <dbReference type="ARBA" id="ARBA00022840"/>
    </source>
</evidence>
<dbReference type="NCBIfam" id="NF008453">
    <property type="entry name" value="PRK11308.1"/>
    <property type="match status" value="3"/>
</dbReference>
<dbReference type="Pfam" id="PF08352">
    <property type="entry name" value="oligo_HPY"/>
    <property type="match status" value="2"/>
</dbReference>
<comment type="similarity">
    <text evidence="2">Belongs to the ABC transporter superfamily.</text>
</comment>
<evidence type="ECO:0000256" key="3">
    <source>
        <dbReference type="ARBA" id="ARBA00022448"/>
    </source>
</evidence>
<name>A0A2T3FUT6_9CLOT</name>
<keyword evidence="3" id="KW-0813">Transport</keyword>
<keyword evidence="8" id="KW-1278">Translocase</keyword>
<evidence type="ECO:0000256" key="6">
    <source>
        <dbReference type="ARBA" id="ARBA00022741"/>
    </source>
</evidence>
<keyword evidence="4" id="KW-1003">Cell membrane</keyword>
<protein>
    <submittedName>
        <fullName evidence="12">ABC transporter ATP-binding protein</fullName>
    </submittedName>
</protein>
<dbReference type="SUPFAM" id="SSF52540">
    <property type="entry name" value="P-loop containing nucleoside triphosphate hydrolases"/>
    <property type="match status" value="2"/>
</dbReference>
<evidence type="ECO:0000256" key="4">
    <source>
        <dbReference type="ARBA" id="ARBA00022475"/>
    </source>
</evidence>
<dbReference type="InterPro" id="IPR050388">
    <property type="entry name" value="ABC_Ni/Peptide_Import"/>
</dbReference>
<reference evidence="12 13" key="1">
    <citation type="submission" date="2018-03" db="EMBL/GenBank/DDBJ databases">
        <title>Lachnoclostridium SNUG30386 gen.nov., sp.nov., isolated from human faeces.</title>
        <authorList>
            <person name="Seo B."/>
            <person name="Jeon K."/>
            <person name="Ko G."/>
        </authorList>
    </citation>
    <scope>NUCLEOTIDE SEQUENCE [LARGE SCALE GENOMIC DNA]</scope>
    <source>
        <strain evidence="12 13">SNUG30386</strain>
    </source>
</reference>